<name>A0ABY7EMK5_MYAAR</name>
<dbReference type="PROSITE" id="PS50022">
    <property type="entry name" value="FA58C_3"/>
    <property type="match status" value="1"/>
</dbReference>
<dbReference type="InterPro" id="IPR008979">
    <property type="entry name" value="Galactose-bd-like_sf"/>
</dbReference>
<evidence type="ECO:0000259" key="2">
    <source>
        <dbReference type="PROSITE" id="PS50022"/>
    </source>
</evidence>
<reference evidence="3" key="1">
    <citation type="submission" date="2022-11" db="EMBL/GenBank/DDBJ databases">
        <title>Centuries of genome instability and evolution in soft-shell clam transmissible cancer (bioRxiv).</title>
        <authorList>
            <person name="Hart S.F.M."/>
            <person name="Yonemitsu M.A."/>
            <person name="Giersch R.M."/>
            <person name="Beal B.F."/>
            <person name="Arriagada G."/>
            <person name="Davis B.W."/>
            <person name="Ostrander E.A."/>
            <person name="Goff S.P."/>
            <person name="Metzger M.J."/>
        </authorList>
    </citation>
    <scope>NUCLEOTIDE SEQUENCE</scope>
    <source>
        <strain evidence="3">MELC-2E11</strain>
        <tissue evidence="3">Siphon/mantle</tissue>
    </source>
</reference>
<keyword evidence="1" id="KW-1133">Transmembrane helix</keyword>
<sequence>MTAYPKYRTILCLWNIFVWLSIYHVLGIHFDACLDENYPDGTIFVKVSLEQCKEHCAVRNWCKVLAYRRLFTLCTLYREEDIISKLDGDEEMKVKSCVYITREELNLQESLTCDNLCPSYPATCDIADQKCYKDDCPRFNDPNGVVRGNMNRNQSKVSVKCNWKMLDGRSTYTTTCEAGTWSENHRCINVSTCSNYIGALVPDSSLTASSMFRPGCAPNNSRLNIQEEGVATQGRNFYDPAQYVTEYQVSFSEDCEDFQDVMNETNQPMIFEGNTDKDTVVIHMFEHWVKTRCVRISPKSHVRHISLRFDVIGCPDWNVMFIGIPSRGGLVEDWLTTEMDLADKVVIYVAFD</sequence>
<evidence type="ECO:0000313" key="3">
    <source>
        <dbReference type="EMBL" id="WAR11227.1"/>
    </source>
</evidence>
<dbReference type="EMBL" id="CP111018">
    <property type="protein sequence ID" value="WAR11227.1"/>
    <property type="molecule type" value="Genomic_DNA"/>
</dbReference>
<keyword evidence="4" id="KW-1185">Reference proteome</keyword>
<evidence type="ECO:0000313" key="4">
    <source>
        <dbReference type="Proteomes" id="UP001164746"/>
    </source>
</evidence>
<feature type="transmembrane region" description="Helical" evidence="1">
    <location>
        <begin position="12"/>
        <end position="30"/>
    </location>
</feature>
<keyword evidence="1" id="KW-0472">Membrane</keyword>
<proteinExistence type="predicted"/>
<feature type="domain" description="F5/8 type C" evidence="2">
    <location>
        <begin position="229"/>
        <end position="314"/>
    </location>
</feature>
<keyword evidence="1" id="KW-0812">Transmembrane</keyword>
<accession>A0ABY7EMK5</accession>
<evidence type="ECO:0000256" key="1">
    <source>
        <dbReference type="SAM" id="Phobius"/>
    </source>
</evidence>
<organism evidence="3 4">
    <name type="scientific">Mya arenaria</name>
    <name type="common">Soft-shell clam</name>
    <dbReference type="NCBI Taxonomy" id="6604"/>
    <lineage>
        <taxon>Eukaryota</taxon>
        <taxon>Metazoa</taxon>
        <taxon>Spiralia</taxon>
        <taxon>Lophotrochozoa</taxon>
        <taxon>Mollusca</taxon>
        <taxon>Bivalvia</taxon>
        <taxon>Autobranchia</taxon>
        <taxon>Heteroconchia</taxon>
        <taxon>Euheterodonta</taxon>
        <taxon>Imparidentia</taxon>
        <taxon>Neoheterodontei</taxon>
        <taxon>Myida</taxon>
        <taxon>Myoidea</taxon>
        <taxon>Myidae</taxon>
        <taxon>Mya</taxon>
    </lineage>
</organism>
<dbReference type="PANTHER" id="PTHR24543">
    <property type="entry name" value="MULTICOPPER OXIDASE-RELATED"/>
    <property type="match status" value="1"/>
</dbReference>
<gene>
    <name evidence="3" type="ORF">MAR_036303</name>
</gene>
<protein>
    <submittedName>
        <fullName evidence="3">HMCT-like protein</fullName>
    </submittedName>
</protein>
<dbReference type="Proteomes" id="UP001164746">
    <property type="component" value="Chromosome 7"/>
</dbReference>
<dbReference type="Pfam" id="PF00754">
    <property type="entry name" value="F5_F8_type_C"/>
    <property type="match status" value="1"/>
</dbReference>
<dbReference type="InterPro" id="IPR000421">
    <property type="entry name" value="FA58C"/>
</dbReference>
<dbReference type="SUPFAM" id="SSF49785">
    <property type="entry name" value="Galactose-binding domain-like"/>
    <property type="match status" value="1"/>
</dbReference>
<dbReference type="SMART" id="SM00231">
    <property type="entry name" value="FA58C"/>
    <property type="match status" value="1"/>
</dbReference>
<dbReference type="Gene3D" id="2.60.120.260">
    <property type="entry name" value="Galactose-binding domain-like"/>
    <property type="match status" value="1"/>
</dbReference>